<feature type="region of interest" description="Disordered" evidence="1">
    <location>
        <begin position="84"/>
        <end position="124"/>
    </location>
</feature>
<dbReference type="GO" id="GO:0051301">
    <property type="term" value="P:cell division"/>
    <property type="evidence" value="ECO:0007669"/>
    <property type="project" value="UniProtKB-KW"/>
</dbReference>
<keyword evidence="2" id="KW-0131">Cell cycle</keyword>
<protein>
    <submittedName>
        <fullName evidence="2">Cell division protein MraZ</fullName>
    </submittedName>
</protein>
<keyword evidence="2" id="KW-0132">Cell division</keyword>
<evidence type="ECO:0000256" key="1">
    <source>
        <dbReference type="SAM" id="MobiDB-lite"/>
    </source>
</evidence>
<feature type="non-terminal residue" evidence="2">
    <location>
        <position position="151"/>
    </location>
</feature>
<dbReference type="AlphaFoldDB" id="A0A6J4R4W8"/>
<feature type="compositionally biased region" description="Basic and acidic residues" evidence="1">
    <location>
        <begin position="96"/>
        <end position="114"/>
    </location>
</feature>
<name>A0A6J4R4W8_9ACTN</name>
<reference evidence="2" key="1">
    <citation type="submission" date="2020-02" db="EMBL/GenBank/DDBJ databases">
        <authorList>
            <person name="Meier V. D."/>
        </authorList>
    </citation>
    <scope>NUCLEOTIDE SEQUENCE</scope>
    <source>
        <strain evidence="2">AVDCRST_MAG02</strain>
    </source>
</reference>
<dbReference type="EMBL" id="CADCVH010000090">
    <property type="protein sequence ID" value="CAA9464207.1"/>
    <property type="molecule type" value="Genomic_DNA"/>
</dbReference>
<feature type="region of interest" description="Disordered" evidence="1">
    <location>
        <begin position="1"/>
        <end position="45"/>
    </location>
</feature>
<evidence type="ECO:0000313" key="2">
    <source>
        <dbReference type="EMBL" id="CAA9464207.1"/>
    </source>
</evidence>
<sequence>GRQGSGPFRRVRTHAGRERAPDPPLPSPSVFRGWDRRDQRGGPLFVRLSAGGVGYVQGQHQSQHGPLGAGSAALAHVLLDGLRGHAGQAGTGPDPDEARQVRRAPAGRDGDRGGRQVGDLGHRRVGRLRLGRRRLLLGDRRGVRRQGARRL</sequence>
<gene>
    <name evidence="2" type="ORF">AVDCRST_MAG02-2862</name>
</gene>
<feature type="non-terminal residue" evidence="2">
    <location>
        <position position="1"/>
    </location>
</feature>
<proteinExistence type="predicted"/>
<organism evidence="2">
    <name type="scientific">uncultured Rubrobacteraceae bacterium</name>
    <dbReference type="NCBI Taxonomy" id="349277"/>
    <lineage>
        <taxon>Bacteria</taxon>
        <taxon>Bacillati</taxon>
        <taxon>Actinomycetota</taxon>
        <taxon>Rubrobacteria</taxon>
        <taxon>Rubrobacterales</taxon>
        <taxon>Rubrobacteraceae</taxon>
        <taxon>environmental samples</taxon>
    </lineage>
</organism>
<accession>A0A6J4R4W8</accession>